<dbReference type="AlphaFoldDB" id="A0A6C0J545"/>
<evidence type="ECO:0000313" key="1">
    <source>
        <dbReference type="EMBL" id="QHT99825.1"/>
    </source>
</evidence>
<protein>
    <submittedName>
        <fullName evidence="1">Uncharacterized protein</fullName>
    </submittedName>
</protein>
<proteinExistence type="predicted"/>
<reference evidence="1" key="1">
    <citation type="journal article" date="2020" name="Nature">
        <title>Giant virus diversity and host interactions through global metagenomics.</title>
        <authorList>
            <person name="Schulz F."/>
            <person name="Roux S."/>
            <person name="Paez-Espino D."/>
            <person name="Jungbluth S."/>
            <person name="Walsh D.A."/>
            <person name="Denef V.J."/>
            <person name="McMahon K.D."/>
            <person name="Konstantinidis K.T."/>
            <person name="Eloe-Fadrosh E.A."/>
            <person name="Kyrpides N.C."/>
            <person name="Woyke T."/>
        </authorList>
    </citation>
    <scope>NUCLEOTIDE SEQUENCE</scope>
    <source>
        <strain evidence="1">GVMAG-M-3300025778-1</strain>
    </source>
</reference>
<sequence>MLFLIQTNHLIRHQINILKQPIIIRIYDYRLLHLQTQQIRLLFYSLFTQINKKEVIIKDYLVLLIMDYIKYFVHRLIIRI</sequence>
<name>A0A6C0J545_9ZZZZ</name>
<organism evidence="1">
    <name type="scientific">viral metagenome</name>
    <dbReference type="NCBI Taxonomy" id="1070528"/>
    <lineage>
        <taxon>unclassified sequences</taxon>
        <taxon>metagenomes</taxon>
        <taxon>organismal metagenomes</taxon>
    </lineage>
</organism>
<dbReference type="EMBL" id="MN740318">
    <property type="protein sequence ID" value="QHT99825.1"/>
    <property type="molecule type" value="Genomic_DNA"/>
</dbReference>
<accession>A0A6C0J545</accession>